<gene>
    <name evidence="2" type="ORF">AVDCRST_MAG08-429</name>
</gene>
<protein>
    <submittedName>
        <fullName evidence="2">Nitrile hydratase beta subunit</fullName>
    </submittedName>
</protein>
<sequence>ERARPHPRHPRHGRRPALPLHAGGARRGTAGRVRPPRGRAAPTPRAEEADDGGRAAARHREHPGGRVPGPHLLRALAPFDHHADAGEGRRLAGGAAM</sequence>
<evidence type="ECO:0000256" key="1">
    <source>
        <dbReference type="SAM" id="MobiDB-lite"/>
    </source>
</evidence>
<feature type="compositionally biased region" description="Low complexity" evidence="1">
    <location>
        <begin position="16"/>
        <end position="44"/>
    </location>
</feature>
<feature type="non-terminal residue" evidence="2">
    <location>
        <position position="97"/>
    </location>
</feature>
<feature type="non-terminal residue" evidence="2">
    <location>
        <position position="1"/>
    </location>
</feature>
<reference evidence="2" key="1">
    <citation type="submission" date="2020-02" db="EMBL/GenBank/DDBJ databases">
        <authorList>
            <person name="Meier V. D."/>
        </authorList>
    </citation>
    <scope>NUCLEOTIDE SEQUENCE</scope>
    <source>
        <strain evidence="2">AVDCRST_MAG08</strain>
    </source>
</reference>
<dbReference type="EMBL" id="CADCTG010000048">
    <property type="protein sequence ID" value="CAA9216772.1"/>
    <property type="molecule type" value="Genomic_DNA"/>
</dbReference>
<evidence type="ECO:0000313" key="2">
    <source>
        <dbReference type="EMBL" id="CAA9216772.1"/>
    </source>
</evidence>
<name>A0A6J4HAF8_9PROT</name>
<organism evidence="2">
    <name type="scientific">uncultured Acetobacteraceae bacterium</name>
    <dbReference type="NCBI Taxonomy" id="169975"/>
    <lineage>
        <taxon>Bacteria</taxon>
        <taxon>Pseudomonadati</taxon>
        <taxon>Pseudomonadota</taxon>
        <taxon>Alphaproteobacteria</taxon>
        <taxon>Acetobacterales</taxon>
        <taxon>Acetobacteraceae</taxon>
        <taxon>environmental samples</taxon>
    </lineage>
</organism>
<feature type="compositionally biased region" description="Basic residues" evidence="1">
    <location>
        <begin position="1"/>
        <end position="15"/>
    </location>
</feature>
<dbReference type="AlphaFoldDB" id="A0A6J4HAF8"/>
<feature type="region of interest" description="Disordered" evidence="1">
    <location>
        <begin position="1"/>
        <end position="72"/>
    </location>
</feature>
<accession>A0A6J4HAF8</accession>
<proteinExistence type="predicted"/>